<dbReference type="Gene3D" id="3.40.50.150">
    <property type="entry name" value="Vaccinia Virus protein VP39"/>
    <property type="match status" value="1"/>
</dbReference>
<dbReference type="GO" id="GO:0003676">
    <property type="term" value="F:nucleic acid binding"/>
    <property type="evidence" value="ECO:0007669"/>
    <property type="project" value="InterPro"/>
</dbReference>
<dbReference type="SUPFAM" id="SSF53335">
    <property type="entry name" value="S-adenosyl-L-methionine-dependent methyltransferases"/>
    <property type="match status" value="1"/>
</dbReference>
<dbReference type="EC" id="2.1.1.297" evidence="5"/>
<dbReference type="EMBL" id="DSAC01000026">
    <property type="protein sequence ID" value="HHO73465.1"/>
    <property type="molecule type" value="Genomic_DNA"/>
</dbReference>
<dbReference type="Pfam" id="PF05175">
    <property type="entry name" value="MTS"/>
    <property type="match status" value="1"/>
</dbReference>
<evidence type="ECO:0000256" key="1">
    <source>
        <dbReference type="ARBA" id="ARBA00022603"/>
    </source>
</evidence>
<dbReference type="InterPro" id="IPR040758">
    <property type="entry name" value="PrmC_N"/>
</dbReference>
<comment type="catalytic activity">
    <reaction evidence="4 5">
        <text>L-glutaminyl-[peptide chain release factor] + S-adenosyl-L-methionine = N(5)-methyl-L-glutaminyl-[peptide chain release factor] + S-adenosyl-L-homocysteine + H(+)</text>
        <dbReference type="Rhea" id="RHEA:42896"/>
        <dbReference type="Rhea" id="RHEA-COMP:10271"/>
        <dbReference type="Rhea" id="RHEA-COMP:10272"/>
        <dbReference type="ChEBI" id="CHEBI:15378"/>
        <dbReference type="ChEBI" id="CHEBI:30011"/>
        <dbReference type="ChEBI" id="CHEBI:57856"/>
        <dbReference type="ChEBI" id="CHEBI:59789"/>
        <dbReference type="ChEBI" id="CHEBI:61891"/>
        <dbReference type="EC" id="2.1.1.297"/>
    </reaction>
</comment>
<protein>
    <recommendedName>
        <fullName evidence="5">Release factor glutamine methyltransferase</fullName>
        <shortName evidence="5">RF MTase</shortName>
        <ecNumber evidence="5">2.1.1.297</ecNumber>
    </recommendedName>
    <alternativeName>
        <fullName evidence="5">N5-glutamine methyltransferase PrmC</fullName>
    </alternativeName>
    <alternativeName>
        <fullName evidence="5">Protein-(glutamine-N5) MTase PrmC</fullName>
    </alternativeName>
    <alternativeName>
        <fullName evidence="5">Protein-glutamine N-methyltransferase PrmC</fullName>
    </alternativeName>
</protein>
<feature type="domain" description="Methyltransferase small" evidence="6">
    <location>
        <begin position="97"/>
        <end position="182"/>
    </location>
</feature>
<evidence type="ECO:0000256" key="4">
    <source>
        <dbReference type="ARBA" id="ARBA00048391"/>
    </source>
</evidence>
<dbReference type="InterPro" id="IPR019874">
    <property type="entry name" value="RF_methyltr_PrmC"/>
</dbReference>
<dbReference type="AlphaFoldDB" id="A0A7C5SXI3"/>
<feature type="binding site" evidence="5">
    <location>
        <begin position="112"/>
        <end position="116"/>
    </location>
    <ligand>
        <name>S-adenosyl-L-methionine</name>
        <dbReference type="ChEBI" id="CHEBI:59789"/>
    </ligand>
</feature>
<comment type="caution">
    <text evidence="8">The sequence shown here is derived from an EMBL/GenBank/DDBJ whole genome shotgun (WGS) entry which is preliminary data.</text>
</comment>
<gene>
    <name evidence="5 8" type="primary">prmC</name>
    <name evidence="8" type="ORF">ENN04_02370</name>
</gene>
<dbReference type="Pfam" id="PF17827">
    <property type="entry name" value="PrmC_N"/>
    <property type="match status" value="1"/>
</dbReference>
<dbReference type="HAMAP" id="MF_02126">
    <property type="entry name" value="RF_methyltr_PrmC"/>
    <property type="match status" value="1"/>
</dbReference>
<comment type="caution">
    <text evidence="5">Lacks conserved residue(s) required for the propagation of feature annotation.</text>
</comment>
<dbReference type="InterPro" id="IPR029063">
    <property type="entry name" value="SAM-dependent_MTases_sf"/>
</dbReference>
<evidence type="ECO:0000256" key="5">
    <source>
        <dbReference type="HAMAP-Rule" id="MF_02126"/>
    </source>
</evidence>
<name>A0A7C5SXI3_9AQUI</name>
<evidence type="ECO:0000259" key="7">
    <source>
        <dbReference type="Pfam" id="PF17827"/>
    </source>
</evidence>
<feature type="binding site" evidence="5">
    <location>
        <position position="179"/>
    </location>
    <ligand>
        <name>S-adenosyl-L-methionine</name>
        <dbReference type="ChEBI" id="CHEBI:59789"/>
    </ligand>
</feature>
<evidence type="ECO:0000256" key="3">
    <source>
        <dbReference type="ARBA" id="ARBA00022691"/>
    </source>
</evidence>
<dbReference type="InterPro" id="IPR050320">
    <property type="entry name" value="N5-glutamine_MTase"/>
</dbReference>
<proteinExistence type="inferred from homology"/>
<dbReference type="PANTHER" id="PTHR18895:SF74">
    <property type="entry name" value="MTRF1L RELEASE FACTOR GLUTAMINE METHYLTRANSFERASE"/>
    <property type="match status" value="1"/>
</dbReference>
<organism evidence="8">
    <name type="scientific">Thermocrinis ruber</name>
    <dbReference type="NCBI Taxonomy" id="75906"/>
    <lineage>
        <taxon>Bacteria</taxon>
        <taxon>Pseudomonadati</taxon>
        <taxon>Aquificota</taxon>
        <taxon>Aquificia</taxon>
        <taxon>Aquificales</taxon>
        <taxon>Aquificaceae</taxon>
        <taxon>Thermocrinis</taxon>
    </lineage>
</organism>
<keyword evidence="3 5" id="KW-0949">S-adenosyl-L-methionine</keyword>
<dbReference type="InterPro" id="IPR004556">
    <property type="entry name" value="HemK-like"/>
</dbReference>
<dbReference type="InterPro" id="IPR002052">
    <property type="entry name" value="DNA_methylase_N6_adenine_CS"/>
</dbReference>
<reference evidence="8" key="1">
    <citation type="journal article" date="2020" name="mSystems">
        <title>Genome- and Community-Level Interaction Insights into Carbon Utilization and Element Cycling Functions of Hydrothermarchaeota in Hydrothermal Sediment.</title>
        <authorList>
            <person name="Zhou Z."/>
            <person name="Liu Y."/>
            <person name="Xu W."/>
            <person name="Pan J."/>
            <person name="Luo Z.H."/>
            <person name="Li M."/>
        </authorList>
    </citation>
    <scope>NUCLEOTIDE SEQUENCE [LARGE SCALE GENOMIC DNA]</scope>
    <source>
        <strain evidence="8">SpSt-114</strain>
    </source>
</reference>
<dbReference type="PROSITE" id="PS00092">
    <property type="entry name" value="N6_MTASE"/>
    <property type="match status" value="1"/>
</dbReference>
<dbReference type="InterPro" id="IPR007848">
    <property type="entry name" value="Small_mtfrase_dom"/>
</dbReference>
<keyword evidence="2 5" id="KW-0808">Transferase</keyword>
<dbReference type="GO" id="GO:0032259">
    <property type="term" value="P:methylation"/>
    <property type="evidence" value="ECO:0007669"/>
    <property type="project" value="UniProtKB-KW"/>
</dbReference>
<evidence type="ECO:0000313" key="8">
    <source>
        <dbReference type="EMBL" id="HHO73465.1"/>
    </source>
</evidence>
<feature type="domain" description="Release factor glutamine methyltransferase N-terminal" evidence="7">
    <location>
        <begin position="14"/>
        <end position="67"/>
    </location>
</feature>
<comment type="similarity">
    <text evidence="5">Belongs to the protein N5-glutamine methyltransferase family. PrmC subfamily.</text>
</comment>
<comment type="function">
    <text evidence="5">Methylates the class 1 translation termination release factors RF1/PrfA and RF2/PrfB on the glutamine residue of the universally conserved GGQ motif.</text>
</comment>
<dbReference type="NCBIfam" id="TIGR00536">
    <property type="entry name" value="hemK_fam"/>
    <property type="match status" value="1"/>
</dbReference>
<dbReference type="Gene3D" id="1.10.8.10">
    <property type="entry name" value="DNA helicase RuvA subunit, C-terminal domain"/>
    <property type="match status" value="1"/>
</dbReference>
<dbReference type="PANTHER" id="PTHR18895">
    <property type="entry name" value="HEMK METHYLTRANSFERASE"/>
    <property type="match status" value="1"/>
</dbReference>
<dbReference type="NCBIfam" id="TIGR03534">
    <property type="entry name" value="RF_mod_PrmC"/>
    <property type="match status" value="1"/>
</dbReference>
<feature type="binding site" evidence="5">
    <location>
        <begin position="179"/>
        <end position="182"/>
    </location>
    <ligand>
        <name>substrate</name>
    </ligand>
</feature>
<evidence type="ECO:0000259" key="6">
    <source>
        <dbReference type="Pfam" id="PF05175"/>
    </source>
</evidence>
<accession>A0A7C5SXI3</accession>
<keyword evidence="1 5" id="KW-0489">Methyltransferase</keyword>
<dbReference type="GO" id="GO:0102559">
    <property type="term" value="F:peptide chain release factor N(5)-glutamine methyltransferase activity"/>
    <property type="evidence" value="ECO:0007669"/>
    <property type="project" value="UniProtKB-EC"/>
</dbReference>
<evidence type="ECO:0000256" key="2">
    <source>
        <dbReference type="ARBA" id="ARBA00022679"/>
    </source>
</evidence>
<dbReference type="CDD" id="cd02440">
    <property type="entry name" value="AdoMet_MTases"/>
    <property type="match status" value="1"/>
</dbReference>
<feature type="binding site" evidence="5">
    <location>
        <position position="135"/>
    </location>
    <ligand>
        <name>S-adenosyl-L-methionine</name>
        <dbReference type="ChEBI" id="CHEBI:59789"/>
    </ligand>
</feature>
<sequence length="269" mass="31001">MKVKDLILRPSKVSQRDRQLLLAHLLGVKPPELYLKMEDEVPLQLLEEYEKSIKKLEEGYPLQYLIGEWDFYGRTFKVVEGVLIPRPETELLVEKTLELLDSQRDYTGLEIGVGSGCIAITLLLERERLFMYGTDINPKALELTRINAENYGVSQRLKLLQGKDFEPVKSLRFDFVVSNPPYIPEELWETLPEGVKLEGKDALIGGKKGWEFYERFAQQVGGFLKENGFFVLEIGHDQGQIVRELLKDYSPKIFKDYSGQDRVVVGWKS</sequence>